<comment type="similarity">
    <text evidence="1">Belongs to the CBF/MAK21 family.</text>
</comment>
<keyword evidence="4" id="KW-1185">Reference proteome</keyword>
<dbReference type="GO" id="GO:0042254">
    <property type="term" value="P:ribosome biogenesis"/>
    <property type="evidence" value="ECO:0007669"/>
    <property type="project" value="InterPro"/>
</dbReference>
<dbReference type="EMBL" id="CH940660">
    <property type="protein sequence ID" value="EDW58062.2"/>
    <property type="molecule type" value="Genomic_DNA"/>
</dbReference>
<sequence length="518" mass="58607">MKQPLAKKSAHIEDVDVSAKRTNVPAELQQKANAFLNSSNVDTKVLREIVYLLEEPECNAIGVMHVLEVIFKNLLKRKCISAAEKQQEKTKSKGKANQSNAKCQTLYNKAWSFLLVDWGSASKEESSVALKVCMQLILSESKYIYSNAWPRNALRSVLETLVNSETTPPTAVAAFQKYARCLDVLQMTYELLPELAPNIFADSPNMALNYLAIINLLDLGKTVLNAKEYHIGPGTDKQPNFEYNQTRKHLNAVWKGIIASCSGVDEKVHRQVLVVLLERILPHLQDPILLTDFLMDSLHQFDGPIALLALQGIFTLMQQQNITYPDVYQKLYNMFYPRMFYNKYKARLFYLADIFLTSTHLPENLVAAFVKRLARLALKSPTEDAIIMIRFICNLLLRHTGLQRLICATGAASAVEISDPYDETELDPVKAGALKSSLWEMSLLQKHAVPEVANAARFVSKSLPVVEFDLSALLEMKECDIFDDEVKKEVNHFTLGYERPTNFALPQNDIVTKYWDII</sequence>
<dbReference type="Pfam" id="PF03914">
    <property type="entry name" value="CBF"/>
    <property type="match status" value="1"/>
</dbReference>
<dbReference type="eggNOG" id="KOG2154">
    <property type="taxonomic scope" value="Eukaryota"/>
</dbReference>
<evidence type="ECO:0000259" key="2">
    <source>
        <dbReference type="Pfam" id="PF03914"/>
    </source>
</evidence>
<protein>
    <recommendedName>
        <fullName evidence="2">CCAAT-binding factor domain-containing protein</fullName>
    </recommendedName>
</protein>
<dbReference type="KEGG" id="dvi:6635579"/>
<dbReference type="AlphaFoldDB" id="B4MCZ0"/>
<evidence type="ECO:0000256" key="1">
    <source>
        <dbReference type="ARBA" id="ARBA00007797"/>
    </source>
</evidence>
<evidence type="ECO:0000313" key="3">
    <source>
        <dbReference type="EMBL" id="EDW58062.2"/>
    </source>
</evidence>
<dbReference type="FunCoup" id="B4MCZ0">
    <property type="interactions" value="847"/>
</dbReference>
<proteinExistence type="inferred from homology"/>
<evidence type="ECO:0000313" key="4">
    <source>
        <dbReference type="Proteomes" id="UP000008792"/>
    </source>
</evidence>
<organism evidence="3 4">
    <name type="scientific">Drosophila virilis</name>
    <name type="common">Fruit fly</name>
    <dbReference type="NCBI Taxonomy" id="7244"/>
    <lineage>
        <taxon>Eukaryota</taxon>
        <taxon>Metazoa</taxon>
        <taxon>Ecdysozoa</taxon>
        <taxon>Arthropoda</taxon>
        <taxon>Hexapoda</taxon>
        <taxon>Insecta</taxon>
        <taxon>Pterygota</taxon>
        <taxon>Neoptera</taxon>
        <taxon>Endopterygota</taxon>
        <taxon>Diptera</taxon>
        <taxon>Brachycera</taxon>
        <taxon>Muscomorpha</taxon>
        <taxon>Ephydroidea</taxon>
        <taxon>Drosophilidae</taxon>
        <taxon>Drosophila</taxon>
    </lineage>
</organism>
<gene>
    <name evidence="3" type="primary">Dvir\GJ15331</name>
    <name evidence="3" type="ORF">Dvir_GJ15331</name>
</gene>
<dbReference type="PANTHER" id="PTHR12455:SF0">
    <property type="entry name" value="NUCLEOLAR COMPLEX PROTEIN 4 HOMOLOG"/>
    <property type="match status" value="1"/>
</dbReference>
<dbReference type="SMR" id="B4MCZ0"/>
<dbReference type="InParanoid" id="B4MCZ0"/>
<dbReference type="STRING" id="7244.B4MCZ0"/>
<feature type="domain" description="CCAAT-binding factor" evidence="2">
    <location>
        <begin position="306"/>
        <end position="456"/>
    </location>
</feature>
<name>B4MCZ0_DROVI</name>
<dbReference type="GO" id="GO:0032040">
    <property type="term" value="C:small-subunit processome"/>
    <property type="evidence" value="ECO:0007669"/>
    <property type="project" value="TreeGrafter"/>
</dbReference>
<accession>B4MCZ0</accession>
<dbReference type="OrthoDB" id="10263185at2759"/>
<dbReference type="HOGENOM" id="CLU_015945_4_1_1"/>
<dbReference type="InterPro" id="IPR027193">
    <property type="entry name" value="Noc4"/>
</dbReference>
<dbReference type="Proteomes" id="UP000008792">
    <property type="component" value="Unassembled WGS sequence"/>
</dbReference>
<dbReference type="PANTHER" id="PTHR12455">
    <property type="entry name" value="NUCLEOLAR COMPLEX PROTEIN 4"/>
    <property type="match status" value="1"/>
</dbReference>
<reference evidence="3 4" key="1">
    <citation type="journal article" date="2007" name="Nature">
        <title>Evolution of genes and genomes on the Drosophila phylogeny.</title>
        <authorList>
            <consortium name="Drosophila 12 Genomes Consortium"/>
            <person name="Clark A.G."/>
            <person name="Eisen M.B."/>
            <person name="Smith D.R."/>
            <person name="Bergman C.M."/>
            <person name="Oliver B."/>
            <person name="Markow T.A."/>
            <person name="Kaufman T.C."/>
            <person name="Kellis M."/>
            <person name="Gelbart W."/>
            <person name="Iyer V.N."/>
            <person name="Pollard D.A."/>
            <person name="Sackton T.B."/>
            <person name="Larracuente A.M."/>
            <person name="Singh N.D."/>
            <person name="Abad J.P."/>
            <person name="Abt D.N."/>
            <person name="Adryan B."/>
            <person name="Aguade M."/>
            <person name="Akashi H."/>
            <person name="Anderson W.W."/>
            <person name="Aquadro C.F."/>
            <person name="Ardell D.H."/>
            <person name="Arguello R."/>
            <person name="Artieri C.G."/>
            <person name="Barbash D.A."/>
            <person name="Barker D."/>
            <person name="Barsanti P."/>
            <person name="Batterham P."/>
            <person name="Batzoglou S."/>
            <person name="Begun D."/>
            <person name="Bhutkar A."/>
            <person name="Blanco E."/>
            <person name="Bosak S.A."/>
            <person name="Bradley R.K."/>
            <person name="Brand A.D."/>
            <person name="Brent M.R."/>
            <person name="Brooks A.N."/>
            <person name="Brown R.H."/>
            <person name="Butlin R.K."/>
            <person name="Caggese C."/>
            <person name="Calvi B.R."/>
            <person name="Bernardo de Carvalho A."/>
            <person name="Caspi A."/>
            <person name="Castrezana S."/>
            <person name="Celniker S.E."/>
            <person name="Chang J.L."/>
            <person name="Chapple C."/>
            <person name="Chatterji S."/>
            <person name="Chinwalla A."/>
            <person name="Civetta A."/>
            <person name="Clifton S.W."/>
            <person name="Comeron J.M."/>
            <person name="Costello J.C."/>
            <person name="Coyne J.A."/>
            <person name="Daub J."/>
            <person name="David R.G."/>
            <person name="Delcher A.L."/>
            <person name="Delehaunty K."/>
            <person name="Do C.B."/>
            <person name="Ebling H."/>
            <person name="Edwards K."/>
            <person name="Eickbush T."/>
            <person name="Evans J.D."/>
            <person name="Filipski A."/>
            <person name="Findeiss S."/>
            <person name="Freyhult E."/>
            <person name="Fulton L."/>
            <person name="Fulton R."/>
            <person name="Garcia A.C."/>
            <person name="Gardiner A."/>
            <person name="Garfield D.A."/>
            <person name="Garvin B.E."/>
            <person name="Gibson G."/>
            <person name="Gilbert D."/>
            <person name="Gnerre S."/>
            <person name="Godfrey J."/>
            <person name="Good R."/>
            <person name="Gotea V."/>
            <person name="Gravely B."/>
            <person name="Greenberg A.J."/>
            <person name="Griffiths-Jones S."/>
            <person name="Gross S."/>
            <person name="Guigo R."/>
            <person name="Gustafson E.A."/>
            <person name="Haerty W."/>
            <person name="Hahn M.W."/>
            <person name="Halligan D.L."/>
            <person name="Halpern A.L."/>
            <person name="Halter G.M."/>
            <person name="Han M.V."/>
            <person name="Heger A."/>
            <person name="Hillier L."/>
            <person name="Hinrichs A.S."/>
            <person name="Holmes I."/>
            <person name="Hoskins R.A."/>
            <person name="Hubisz M.J."/>
            <person name="Hultmark D."/>
            <person name="Huntley M.A."/>
            <person name="Jaffe D.B."/>
            <person name="Jagadeeshan S."/>
            <person name="Jeck W.R."/>
            <person name="Johnson J."/>
            <person name="Jones C.D."/>
            <person name="Jordan W.C."/>
            <person name="Karpen G.H."/>
            <person name="Kataoka E."/>
            <person name="Keightley P.D."/>
            <person name="Kheradpour P."/>
            <person name="Kirkness E.F."/>
            <person name="Koerich L.B."/>
            <person name="Kristiansen K."/>
            <person name="Kudrna D."/>
            <person name="Kulathinal R.J."/>
            <person name="Kumar S."/>
            <person name="Kwok R."/>
            <person name="Lander E."/>
            <person name="Langley C.H."/>
            <person name="Lapoint R."/>
            <person name="Lazzaro B.P."/>
            <person name="Lee S.J."/>
            <person name="Levesque L."/>
            <person name="Li R."/>
            <person name="Lin C.F."/>
            <person name="Lin M.F."/>
            <person name="Lindblad-Toh K."/>
            <person name="Llopart A."/>
            <person name="Long M."/>
            <person name="Low L."/>
            <person name="Lozovsky E."/>
            <person name="Lu J."/>
            <person name="Luo M."/>
            <person name="Machado C.A."/>
            <person name="Makalowski W."/>
            <person name="Marzo M."/>
            <person name="Matsuda M."/>
            <person name="Matzkin L."/>
            <person name="McAllister B."/>
            <person name="McBride C.S."/>
            <person name="McKernan B."/>
            <person name="McKernan K."/>
            <person name="Mendez-Lago M."/>
            <person name="Minx P."/>
            <person name="Mollenhauer M.U."/>
            <person name="Montooth K."/>
            <person name="Mount S.M."/>
            <person name="Mu X."/>
            <person name="Myers E."/>
            <person name="Negre B."/>
            <person name="Newfeld S."/>
            <person name="Nielsen R."/>
            <person name="Noor M.A."/>
            <person name="O'Grady P."/>
            <person name="Pachter L."/>
            <person name="Papaceit M."/>
            <person name="Parisi M.J."/>
            <person name="Parisi M."/>
            <person name="Parts L."/>
            <person name="Pedersen J.S."/>
            <person name="Pesole G."/>
            <person name="Phillippy A.M."/>
            <person name="Ponting C.P."/>
            <person name="Pop M."/>
            <person name="Porcelli D."/>
            <person name="Powell J.R."/>
            <person name="Prohaska S."/>
            <person name="Pruitt K."/>
            <person name="Puig M."/>
            <person name="Quesneville H."/>
            <person name="Ram K.R."/>
            <person name="Rand D."/>
            <person name="Rasmussen M.D."/>
            <person name="Reed L.K."/>
            <person name="Reenan R."/>
            <person name="Reily A."/>
            <person name="Remington K.A."/>
            <person name="Rieger T.T."/>
            <person name="Ritchie M.G."/>
            <person name="Robin C."/>
            <person name="Rogers Y.H."/>
            <person name="Rohde C."/>
            <person name="Rozas J."/>
            <person name="Rubenfield M.J."/>
            <person name="Ruiz A."/>
            <person name="Russo S."/>
            <person name="Salzberg S.L."/>
            <person name="Sanchez-Gracia A."/>
            <person name="Saranga D.J."/>
            <person name="Sato H."/>
            <person name="Schaeffer S.W."/>
            <person name="Schatz M.C."/>
            <person name="Schlenke T."/>
            <person name="Schwartz R."/>
            <person name="Segarra C."/>
            <person name="Singh R.S."/>
            <person name="Sirot L."/>
            <person name="Sirota M."/>
            <person name="Sisneros N.B."/>
            <person name="Smith C.D."/>
            <person name="Smith T.F."/>
            <person name="Spieth J."/>
            <person name="Stage D.E."/>
            <person name="Stark A."/>
            <person name="Stephan W."/>
            <person name="Strausberg R.L."/>
            <person name="Strempel S."/>
            <person name="Sturgill D."/>
            <person name="Sutton G."/>
            <person name="Sutton G.G."/>
            <person name="Tao W."/>
            <person name="Teichmann S."/>
            <person name="Tobari Y.N."/>
            <person name="Tomimura Y."/>
            <person name="Tsolas J.M."/>
            <person name="Valente V.L."/>
            <person name="Venter E."/>
            <person name="Venter J.C."/>
            <person name="Vicario S."/>
            <person name="Vieira F.G."/>
            <person name="Vilella A.J."/>
            <person name="Villasante A."/>
            <person name="Walenz B."/>
            <person name="Wang J."/>
            <person name="Wasserman M."/>
            <person name="Watts T."/>
            <person name="Wilson D."/>
            <person name="Wilson R.K."/>
            <person name="Wing R.A."/>
            <person name="Wolfner M.F."/>
            <person name="Wong A."/>
            <person name="Wong G.K."/>
            <person name="Wu C.I."/>
            <person name="Wu G."/>
            <person name="Yamamoto D."/>
            <person name="Yang H.P."/>
            <person name="Yang S.P."/>
            <person name="Yorke J.A."/>
            <person name="Yoshida K."/>
            <person name="Zdobnov E."/>
            <person name="Zhang P."/>
            <person name="Zhang Y."/>
            <person name="Zimin A.V."/>
            <person name="Baldwin J."/>
            <person name="Abdouelleil A."/>
            <person name="Abdulkadir J."/>
            <person name="Abebe A."/>
            <person name="Abera B."/>
            <person name="Abreu J."/>
            <person name="Acer S.C."/>
            <person name="Aftuck L."/>
            <person name="Alexander A."/>
            <person name="An P."/>
            <person name="Anderson E."/>
            <person name="Anderson S."/>
            <person name="Arachi H."/>
            <person name="Azer M."/>
            <person name="Bachantsang P."/>
            <person name="Barry A."/>
            <person name="Bayul T."/>
            <person name="Berlin A."/>
            <person name="Bessette D."/>
            <person name="Bloom T."/>
            <person name="Blye J."/>
            <person name="Boguslavskiy L."/>
            <person name="Bonnet C."/>
            <person name="Boukhgalter B."/>
            <person name="Bourzgui I."/>
            <person name="Brown A."/>
            <person name="Cahill P."/>
            <person name="Channer S."/>
            <person name="Cheshatsang Y."/>
            <person name="Chuda L."/>
            <person name="Citroen M."/>
            <person name="Collymore A."/>
            <person name="Cooke P."/>
            <person name="Costello M."/>
            <person name="D'Aco K."/>
            <person name="Daza R."/>
            <person name="De Haan G."/>
            <person name="DeGray S."/>
            <person name="DeMaso C."/>
            <person name="Dhargay N."/>
            <person name="Dooley K."/>
            <person name="Dooley E."/>
            <person name="Doricent M."/>
            <person name="Dorje P."/>
            <person name="Dorjee K."/>
            <person name="Dupes A."/>
            <person name="Elong R."/>
            <person name="Falk J."/>
            <person name="Farina A."/>
            <person name="Faro S."/>
            <person name="Ferguson D."/>
            <person name="Fisher S."/>
            <person name="Foley C.D."/>
            <person name="Franke A."/>
            <person name="Friedrich D."/>
            <person name="Gadbois L."/>
            <person name="Gearin G."/>
            <person name="Gearin C.R."/>
            <person name="Giannoukos G."/>
            <person name="Goode T."/>
            <person name="Graham J."/>
            <person name="Grandbois E."/>
            <person name="Grewal S."/>
            <person name="Gyaltsen K."/>
            <person name="Hafez N."/>
            <person name="Hagos B."/>
            <person name="Hall J."/>
            <person name="Henson C."/>
            <person name="Hollinger A."/>
            <person name="Honan T."/>
            <person name="Huard M.D."/>
            <person name="Hughes L."/>
            <person name="Hurhula B."/>
            <person name="Husby M.E."/>
            <person name="Kamat A."/>
            <person name="Kanga B."/>
            <person name="Kashin S."/>
            <person name="Khazanovich D."/>
            <person name="Kisner P."/>
            <person name="Lance K."/>
            <person name="Lara M."/>
            <person name="Lee W."/>
            <person name="Lennon N."/>
            <person name="Letendre F."/>
            <person name="LeVine R."/>
            <person name="Lipovsky A."/>
            <person name="Liu X."/>
            <person name="Liu J."/>
            <person name="Liu S."/>
            <person name="Lokyitsang T."/>
            <person name="Lokyitsang Y."/>
            <person name="Lubonja R."/>
            <person name="Lui A."/>
            <person name="MacDonald P."/>
            <person name="Magnisalis V."/>
            <person name="Maru K."/>
            <person name="Matthews C."/>
            <person name="McCusker W."/>
            <person name="McDonough S."/>
            <person name="Mehta T."/>
            <person name="Meldrim J."/>
            <person name="Meneus L."/>
            <person name="Mihai O."/>
            <person name="Mihalev A."/>
            <person name="Mihova T."/>
            <person name="Mittelman R."/>
            <person name="Mlenga V."/>
            <person name="Montmayeur A."/>
            <person name="Mulrain L."/>
            <person name="Navidi A."/>
            <person name="Naylor J."/>
            <person name="Negash T."/>
            <person name="Nguyen T."/>
            <person name="Nguyen N."/>
            <person name="Nicol R."/>
            <person name="Norbu C."/>
            <person name="Norbu N."/>
            <person name="Novod N."/>
            <person name="O'Neill B."/>
            <person name="Osman S."/>
            <person name="Markiewicz E."/>
            <person name="Oyono O.L."/>
            <person name="Patti C."/>
            <person name="Phunkhang P."/>
            <person name="Pierre F."/>
            <person name="Priest M."/>
            <person name="Raghuraman S."/>
            <person name="Rege F."/>
            <person name="Reyes R."/>
            <person name="Rise C."/>
            <person name="Rogov P."/>
            <person name="Ross K."/>
            <person name="Ryan E."/>
            <person name="Settipalli S."/>
            <person name="Shea T."/>
            <person name="Sherpa N."/>
            <person name="Shi L."/>
            <person name="Shih D."/>
            <person name="Sparrow T."/>
            <person name="Spaulding J."/>
            <person name="Stalker J."/>
            <person name="Stange-Thomann N."/>
            <person name="Stavropoulos S."/>
            <person name="Stone C."/>
            <person name="Strader C."/>
            <person name="Tesfaye S."/>
            <person name="Thomson T."/>
            <person name="Thoulutsang Y."/>
            <person name="Thoulutsang D."/>
            <person name="Topham K."/>
            <person name="Topping I."/>
            <person name="Tsamla T."/>
            <person name="Vassiliev H."/>
            <person name="Vo A."/>
            <person name="Wangchuk T."/>
            <person name="Wangdi T."/>
            <person name="Weiand M."/>
            <person name="Wilkinson J."/>
            <person name="Wilson A."/>
            <person name="Yadav S."/>
            <person name="Young G."/>
            <person name="Yu Q."/>
            <person name="Zembek L."/>
            <person name="Zhong D."/>
            <person name="Zimmer A."/>
            <person name="Zwirko Z."/>
            <person name="Jaffe D.B."/>
            <person name="Alvarez P."/>
            <person name="Brockman W."/>
            <person name="Butler J."/>
            <person name="Chin C."/>
            <person name="Gnerre S."/>
            <person name="Grabherr M."/>
            <person name="Kleber M."/>
            <person name="Mauceli E."/>
            <person name="MacCallum I."/>
        </authorList>
    </citation>
    <scope>NUCLEOTIDE SEQUENCE [LARGE SCALE GENOMIC DNA]</scope>
    <source>
        <strain evidence="4">Tucson 15010-1051.87</strain>
    </source>
</reference>
<dbReference type="GO" id="GO:0030692">
    <property type="term" value="C:Noc4p-Nop14p complex"/>
    <property type="evidence" value="ECO:0007669"/>
    <property type="project" value="TreeGrafter"/>
</dbReference>
<dbReference type="InterPro" id="IPR005612">
    <property type="entry name" value="CCAAT-binding_factor"/>
</dbReference>